<dbReference type="EMBL" id="CP000155">
    <property type="protein sequence ID" value="ABC30082.1"/>
    <property type="molecule type" value="Genomic_DNA"/>
</dbReference>
<reference evidence="1 2" key="1">
    <citation type="journal article" date="2005" name="Nucleic Acids Res.">
        <title>Genomic blueprint of Hahella chejuensis, a marine microbe producing an algicidal agent.</title>
        <authorList>
            <person name="Jeong H."/>
            <person name="Yim J.H."/>
            <person name="Lee C."/>
            <person name="Choi S.-H."/>
            <person name="Park Y.K."/>
            <person name="Yoon S.H."/>
            <person name="Hur C.-G."/>
            <person name="Kang H.-Y."/>
            <person name="Kim D."/>
            <person name="Lee H.H."/>
            <person name="Park K.H."/>
            <person name="Park S.-H."/>
            <person name="Park H.-S."/>
            <person name="Lee H.K."/>
            <person name="Oh T.K."/>
            <person name="Kim J.F."/>
        </authorList>
    </citation>
    <scope>NUCLEOTIDE SEQUENCE [LARGE SCALE GENOMIC DNA]</scope>
    <source>
        <strain evidence="1 2">KCTC 2396</strain>
    </source>
</reference>
<dbReference type="AlphaFoldDB" id="Q2SGZ2"/>
<gene>
    <name evidence="1" type="ordered locus">HCH_03327</name>
</gene>
<organism evidence="1 2">
    <name type="scientific">Hahella chejuensis (strain KCTC 2396)</name>
    <dbReference type="NCBI Taxonomy" id="349521"/>
    <lineage>
        <taxon>Bacteria</taxon>
        <taxon>Pseudomonadati</taxon>
        <taxon>Pseudomonadota</taxon>
        <taxon>Gammaproteobacteria</taxon>
        <taxon>Oceanospirillales</taxon>
        <taxon>Hahellaceae</taxon>
        <taxon>Hahella</taxon>
    </lineage>
</organism>
<dbReference type="InterPro" id="IPR049249">
    <property type="entry name" value="DUF6882"/>
</dbReference>
<keyword evidence="2" id="KW-1185">Reference proteome</keyword>
<protein>
    <submittedName>
        <fullName evidence="1">Uncharacterized protein</fullName>
    </submittedName>
</protein>
<proteinExistence type="predicted"/>
<dbReference type="HOGENOM" id="CLU_1233618_0_0_6"/>
<evidence type="ECO:0000313" key="1">
    <source>
        <dbReference type="EMBL" id="ABC30082.1"/>
    </source>
</evidence>
<dbReference type="KEGG" id="hch:HCH_03327"/>
<accession>Q2SGZ2</accession>
<sequence>MQQFDDLLHQHLLPQLYRHKALRLAYGEDAPEGYDLHQGVAWYNNQEMPIQLLGTYSTNDQSFCWAWASPNPMPAPLIQSSLQLKEWFSVNGMKHLVDAGGIPKVDPLRLCAVSAGILNESYVIEILRFTNTIHGCILVSHPEPLPRLTPHPLCRMMQYALQQHLHRHLEPTLSFLQQIGFEVIQNGRHWNANRDDGTITITLDEQDYVSQITPLTQDATGNLQ</sequence>
<name>Q2SGZ2_HAHCH</name>
<evidence type="ECO:0000313" key="2">
    <source>
        <dbReference type="Proteomes" id="UP000000238"/>
    </source>
</evidence>
<dbReference type="Proteomes" id="UP000000238">
    <property type="component" value="Chromosome"/>
</dbReference>
<dbReference type="STRING" id="349521.HCH_03327"/>
<dbReference type="Pfam" id="PF21813">
    <property type="entry name" value="DUF6882"/>
    <property type="match status" value="1"/>
</dbReference>